<dbReference type="Pfam" id="PF04464">
    <property type="entry name" value="Glyphos_transf"/>
    <property type="match status" value="1"/>
</dbReference>
<protein>
    <recommendedName>
        <fullName evidence="4">CDP-glycerol--glycerophosphate glycerophosphotransferase</fullName>
    </recommendedName>
</protein>
<dbReference type="InterPro" id="IPR043148">
    <property type="entry name" value="TagF_C"/>
</dbReference>
<dbReference type="GO" id="GO:0016020">
    <property type="term" value="C:membrane"/>
    <property type="evidence" value="ECO:0007669"/>
    <property type="project" value="InterPro"/>
</dbReference>
<evidence type="ECO:0008006" key="4">
    <source>
        <dbReference type="Google" id="ProtNLM"/>
    </source>
</evidence>
<keyword evidence="3" id="KW-1185">Reference proteome</keyword>
<dbReference type="SUPFAM" id="SSF53756">
    <property type="entry name" value="UDP-Glycosyltransferase/glycogen phosphorylase"/>
    <property type="match status" value="1"/>
</dbReference>
<dbReference type="AlphaFoldDB" id="A0A2Z2H9Q7"/>
<name>A0A2Z2H9Q7_9GAMM</name>
<feature type="transmembrane region" description="Helical" evidence="1">
    <location>
        <begin position="105"/>
        <end position="130"/>
    </location>
</feature>
<accession>A0A2Z2H9Q7</accession>
<dbReference type="Gene3D" id="3.40.50.12580">
    <property type="match status" value="1"/>
</dbReference>
<feature type="transmembrane region" description="Helical" evidence="1">
    <location>
        <begin position="21"/>
        <end position="39"/>
    </location>
</feature>
<gene>
    <name evidence="2" type="ORF">B9G99_01700</name>
</gene>
<keyword evidence="1" id="KW-0472">Membrane</keyword>
<sequence>MFWTVSMLTKLGYFSRKVLKSYKVLMLLTLAGLLVVSLPRMSISIGGFLITLLAIAFQYFLAIHNKLYRIRVPLEEMGAFSNDIRFTFKQKTYNIPDNKSLAKMLCLTPLLLSMGWVAPLVYMALILLAYGPRLVGLYKVYLGKDNAADTHVQKLNNYKPEVAVYVTGLQNVAYQINQWLPVLHALPFRFVIVIREKKTFYDMRETSIPVYYARSMRELEHFRAAGIKTVLYPANTQKNVQFLRLSDLNHFFINHGESDKVVNQSKFLMAYDKLLVGGPLAKRRLEAANLPLRDDHVEFVGRPQTELLLNQVEGKAKYIKTVLYAPTWEGFVEEANYSSVTEIGFSMLQALVESGDYRVIFKPHPYTGVAKNINKHFLKEMQSYCLSKENAEYAGFDADLYSLMNESDVLISDISSVVNEYLYTLKPIVVTNFKGMESSLFESLFATVKAAYLFDGVSSVNNLLSSIYLDDQKFNVRKLVCEDSLGGTNISALQRFEVVISNSLTKDSGGVAD</sequence>
<proteinExistence type="predicted"/>
<dbReference type="GO" id="GO:0047355">
    <property type="term" value="F:CDP-glycerol glycerophosphotransferase activity"/>
    <property type="evidence" value="ECO:0007669"/>
    <property type="project" value="InterPro"/>
</dbReference>
<dbReference type="InterPro" id="IPR007554">
    <property type="entry name" value="Glycerophosphate_synth"/>
</dbReference>
<keyword evidence="1" id="KW-1133">Transmembrane helix</keyword>
<dbReference type="Proteomes" id="UP000250025">
    <property type="component" value="Chromosome"/>
</dbReference>
<organism evidence="2 3">
    <name type="scientific">Kushneria konosiri</name>
    <dbReference type="NCBI Taxonomy" id="698828"/>
    <lineage>
        <taxon>Bacteria</taxon>
        <taxon>Pseudomonadati</taxon>
        <taxon>Pseudomonadota</taxon>
        <taxon>Gammaproteobacteria</taxon>
        <taxon>Oceanospirillales</taxon>
        <taxon>Halomonadaceae</taxon>
        <taxon>Kushneria</taxon>
    </lineage>
</organism>
<reference evidence="2 3" key="1">
    <citation type="journal article" date="2017" name="Int. J. Syst. Evol. Microbiol.">
        <title>Kushneria konosiri sp. nov., isolated from the Korean salt-fermented seafood Daemi-jeot.</title>
        <authorList>
            <person name="Yun J.H."/>
            <person name="Park S.K."/>
            <person name="Lee J.Y."/>
            <person name="Jung M.J."/>
            <person name="Bae J.W."/>
        </authorList>
    </citation>
    <scope>NUCLEOTIDE SEQUENCE [LARGE SCALE GENOMIC DNA]</scope>
    <source>
        <strain evidence="2 3">X49</strain>
    </source>
</reference>
<feature type="transmembrane region" description="Helical" evidence="1">
    <location>
        <begin position="45"/>
        <end position="63"/>
    </location>
</feature>
<dbReference type="KEGG" id="kus:B9G99_01700"/>
<keyword evidence="1" id="KW-0812">Transmembrane</keyword>
<evidence type="ECO:0000313" key="3">
    <source>
        <dbReference type="Proteomes" id="UP000250025"/>
    </source>
</evidence>
<dbReference type="EMBL" id="CP021323">
    <property type="protein sequence ID" value="ARS51767.1"/>
    <property type="molecule type" value="Genomic_DNA"/>
</dbReference>
<evidence type="ECO:0000256" key="1">
    <source>
        <dbReference type="SAM" id="Phobius"/>
    </source>
</evidence>
<evidence type="ECO:0000313" key="2">
    <source>
        <dbReference type="EMBL" id="ARS51767.1"/>
    </source>
</evidence>